<keyword evidence="14" id="KW-1185">Reference proteome</keyword>
<evidence type="ECO:0000256" key="3">
    <source>
        <dbReference type="ARBA" id="ARBA00022553"/>
    </source>
</evidence>
<dbReference type="SMART" id="SM00387">
    <property type="entry name" value="HATPase_c"/>
    <property type="match status" value="1"/>
</dbReference>
<keyword evidence="7" id="KW-0067">ATP-binding</keyword>
<dbReference type="InterPro" id="IPR011006">
    <property type="entry name" value="CheY-like_superfamily"/>
</dbReference>
<dbReference type="PANTHER" id="PTHR43065:SF46">
    <property type="entry name" value="C4-DICARBOXYLATE TRANSPORT SENSOR PROTEIN DCTB"/>
    <property type="match status" value="1"/>
</dbReference>
<dbReference type="InterPro" id="IPR004358">
    <property type="entry name" value="Sig_transdc_His_kin-like_C"/>
</dbReference>
<dbReference type="Gene3D" id="3.40.50.2300">
    <property type="match status" value="1"/>
</dbReference>
<evidence type="ECO:0000256" key="7">
    <source>
        <dbReference type="ARBA" id="ARBA00022840"/>
    </source>
</evidence>
<feature type="domain" description="Histidine kinase" evidence="11">
    <location>
        <begin position="233"/>
        <end position="444"/>
    </location>
</feature>
<dbReference type="InterPro" id="IPR036890">
    <property type="entry name" value="HATPase_C_sf"/>
</dbReference>
<dbReference type="InterPro" id="IPR003661">
    <property type="entry name" value="HisK_dim/P_dom"/>
</dbReference>
<dbReference type="SMART" id="SM00388">
    <property type="entry name" value="HisKA"/>
    <property type="match status" value="1"/>
</dbReference>
<evidence type="ECO:0000259" key="11">
    <source>
        <dbReference type="PROSITE" id="PS50109"/>
    </source>
</evidence>
<keyword evidence="10" id="KW-0472">Membrane</keyword>
<dbReference type="Gene3D" id="3.30.565.10">
    <property type="entry name" value="Histidine kinase-like ATPase, C-terminal domain"/>
    <property type="match status" value="1"/>
</dbReference>
<dbReference type="Proteomes" id="UP000290218">
    <property type="component" value="Unassembled WGS sequence"/>
</dbReference>
<dbReference type="PRINTS" id="PR00344">
    <property type="entry name" value="BCTRLSENSOR"/>
</dbReference>
<proteinExistence type="predicted"/>
<feature type="transmembrane region" description="Helical" evidence="10">
    <location>
        <begin position="128"/>
        <end position="145"/>
    </location>
</feature>
<dbReference type="PANTHER" id="PTHR43065">
    <property type="entry name" value="SENSOR HISTIDINE KINASE"/>
    <property type="match status" value="1"/>
</dbReference>
<evidence type="ECO:0000256" key="4">
    <source>
        <dbReference type="ARBA" id="ARBA00022679"/>
    </source>
</evidence>
<dbReference type="CDD" id="cd00082">
    <property type="entry name" value="HisKA"/>
    <property type="match status" value="1"/>
</dbReference>
<keyword evidence="6" id="KW-0418">Kinase</keyword>
<sequence length="579" mass="61887">MPSHPQASSVREAAALLADVQRQALRGMVWAVFIFTLLQIIVWHRVPLASRVPVSLVLEAILVVGVGAQFLALNRLSAAGSGTLFVLWLGAIDVIAWVQAGPQMGVGIALVCTVLVALFFINKRAGAAVVIALGLLIVVHVWLVQRGVLAAYPTSLGRPLTAQELLLNGLIPFATLAVCYVCFAMIHHALFRTLARVVEERRNRDLADAGRRQAEDTMRANQHFEALGKLSSGVAHDVNNALTVILCNAELLSQSLPPGDDRQGAADILSAARSAAQTTRHLLSLSRRAFCVPVSLDPAAELKTACRLAARLLPEGIWISTENRGQRRLLADPADLQQALLNLLINARDAMPRGGAITLAHEDVTLPDGRPGVAVRVKDTGTGIPADVQPRIFDPFFTTKAPGQGTGLGLPMVKAFVEEAGGTIELQSAPDRGTTISLLFPECPVLPAGHNTNHAPPPAGERLLLIEDRDDLRQLLERALRRGGYHVTACASSEEAIAEFDSGARFAVLCTDGFGGNTSVNTVIDRFRADQPSAPVLLFSGHADHEITAVGLDTLKVELLRKPFTGAELLSRLAALPRT</sequence>
<evidence type="ECO:0000256" key="9">
    <source>
        <dbReference type="PROSITE-ProRule" id="PRU00169"/>
    </source>
</evidence>
<evidence type="ECO:0000256" key="6">
    <source>
        <dbReference type="ARBA" id="ARBA00022777"/>
    </source>
</evidence>
<protein>
    <recommendedName>
        <fullName evidence="2">histidine kinase</fullName>
        <ecNumber evidence="2">2.7.13.3</ecNumber>
    </recommendedName>
</protein>
<feature type="transmembrane region" description="Helical" evidence="10">
    <location>
        <begin position="27"/>
        <end position="46"/>
    </location>
</feature>
<evidence type="ECO:0000256" key="5">
    <source>
        <dbReference type="ARBA" id="ARBA00022741"/>
    </source>
</evidence>
<feature type="transmembrane region" description="Helical" evidence="10">
    <location>
        <begin position="78"/>
        <end position="98"/>
    </location>
</feature>
<dbReference type="Pfam" id="PF00512">
    <property type="entry name" value="HisKA"/>
    <property type="match status" value="1"/>
</dbReference>
<organism evidence="13 14">
    <name type="scientific">Oleiharenicola lentus</name>
    <dbReference type="NCBI Taxonomy" id="2508720"/>
    <lineage>
        <taxon>Bacteria</taxon>
        <taxon>Pseudomonadati</taxon>
        <taxon>Verrucomicrobiota</taxon>
        <taxon>Opitutia</taxon>
        <taxon>Opitutales</taxon>
        <taxon>Opitutaceae</taxon>
        <taxon>Oleiharenicola</taxon>
    </lineage>
</organism>
<accession>A0A4Q1C3G9</accession>
<dbReference type="InterPro" id="IPR003594">
    <property type="entry name" value="HATPase_dom"/>
</dbReference>
<feature type="transmembrane region" description="Helical" evidence="10">
    <location>
        <begin position="165"/>
        <end position="186"/>
    </location>
</feature>
<evidence type="ECO:0000256" key="10">
    <source>
        <dbReference type="SAM" id="Phobius"/>
    </source>
</evidence>
<evidence type="ECO:0000259" key="12">
    <source>
        <dbReference type="PROSITE" id="PS50110"/>
    </source>
</evidence>
<keyword evidence="8" id="KW-0902">Two-component regulatory system</keyword>
<comment type="caution">
    <text evidence="13">The sequence shown here is derived from an EMBL/GenBank/DDBJ whole genome shotgun (WGS) entry which is preliminary data.</text>
</comment>
<dbReference type="EMBL" id="SDHX01000002">
    <property type="protein sequence ID" value="RXK52880.1"/>
    <property type="molecule type" value="Genomic_DNA"/>
</dbReference>
<dbReference type="AlphaFoldDB" id="A0A4Q1C3G9"/>
<reference evidence="13 14" key="1">
    <citation type="submission" date="2019-01" db="EMBL/GenBank/DDBJ databases">
        <title>Lacunisphaera sp. strain TWA-58.</title>
        <authorList>
            <person name="Chen W.-M."/>
        </authorList>
    </citation>
    <scope>NUCLEOTIDE SEQUENCE [LARGE SCALE GENOMIC DNA]</scope>
    <source>
        <strain evidence="13 14">TWA-58</strain>
    </source>
</reference>
<feature type="transmembrane region" description="Helical" evidence="10">
    <location>
        <begin position="52"/>
        <end position="71"/>
    </location>
</feature>
<dbReference type="GO" id="GO:0005524">
    <property type="term" value="F:ATP binding"/>
    <property type="evidence" value="ECO:0007669"/>
    <property type="project" value="UniProtKB-KW"/>
</dbReference>
<evidence type="ECO:0000256" key="8">
    <source>
        <dbReference type="ARBA" id="ARBA00023012"/>
    </source>
</evidence>
<gene>
    <name evidence="13" type="ORF">ESB00_14300</name>
</gene>
<keyword evidence="10" id="KW-1133">Transmembrane helix</keyword>
<dbReference type="InterPro" id="IPR005467">
    <property type="entry name" value="His_kinase_dom"/>
</dbReference>
<dbReference type="SUPFAM" id="SSF47384">
    <property type="entry name" value="Homodimeric domain of signal transducing histidine kinase"/>
    <property type="match status" value="1"/>
</dbReference>
<keyword evidence="3 9" id="KW-0597">Phosphoprotein</keyword>
<dbReference type="Pfam" id="PF02518">
    <property type="entry name" value="HATPase_c"/>
    <property type="match status" value="1"/>
</dbReference>
<evidence type="ECO:0000256" key="2">
    <source>
        <dbReference type="ARBA" id="ARBA00012438"/>
    </source>
</evidence>
<comment type="catalytic activity">
    <reaction evidence="1">
        <text>ATP + protein L-histidine = ADP + protein N-phospho-L-histidine.</text>
        <dbReference type="EC" id="2.7.13.3"/>
    </reaction>
</comment>
<dbReference type="Pfam" id="PF00072">
    <property type="entry name" value="Response_reg"/>
    <property type="match status" value="1"/>
</dbReference>
<dbReference type="SUPFAM" id="SSF55874">
    <property type="entry name" value="ATPase domain of HSP90 chaperone/DNA topoisomerase II/histidine kinase"/>
    <property type="match status" value="1"/>
</dbReference>
<feature type="domain" description="Response regulatory" evidence="12">
    <location>
        <begin position="462"/>
        <end position="577"/>
    </location>
</feature>
<dbReference type="SUPFAM" id="SSF52172">
    <property type="entry name" value="CheY-like"/>
    <property type="match status" value="1"/>
</dbReference>
<feature type="modified residue" description="4-aspartylphosphate" evidence="9">
    <location>
        <position position="512"/>
    </location>
</feature>
<evidence type="ECO:0000256" key="1">
    <source>
        <dbReference type="ARBA" id="ARBA00000085"/>
    </source>
</evidence>
<keyword evidence="4" id="KW-0808">Transferase</keyword>
<dbReference type="Gene3D" id="1.10.287.130">
    <property type="match status" value="1"/>
</dbReference>
<dbReference type="PROSITE" id="PS50109">
    <property type="entry name" value="HIS_KIN"/>
    <property type="match status" value="1"/>
</dbReference>
<feature type="transmembrane region" description="Helical" evidence="10">
    <location>
        <begin position="104"/>
        <end position="121"/>
    </location>
</feature>
<dbReference type="EC" id="2.7.13.3" evidence="2"/>
<name>A0A4Q1C3G9_9BACT</name>
<dbReference type="GO" id="GO:0000155">
    <property type="term" value="F:phosphorelay sensor kinase activity"/>
    <property type="evidence" value="ECO:0007669"/>
    <property type="project" value="InterPro"/>
</dbReference>
<evidence type="ECO:0000313" key="13">
    <source>
        <dbReference type="EMBL" id="RXK52880.1"/>
    </source>
</evidence>
<dbReference type="InterPro" id="IPR001789">
    <property type="entry name" value="Sig_transdc_resp-reg_receiver"/>
</dbReference>
<evidence type="ECO:0000313" key="14">
    <source>
        <dbReference type="Proteomes" id="UP000290218"/>
    </source>
</evidence>
<dbReference type="InterPro" id="IPR036097">
    <property type="entry name" value="HisK_dim/P_sf"/>
</dbReference>
<dbReference type="PROSITE" id="PS50110">
    <property type="entry name" value="RESPONSE_REGULATORY"/>
    <property type="match status" value="1"/>
</dbReference>
<dbReference type="SMART" id="SM00448">
    <property type="entry name" value="REC"/>
    <property type="match status" value="1"/>
</dbReference>
<dbReference type="OrthoDB" id="9785252at2"/>
<keyword evidence="5" id="KW-0547">Nucleotide-binding</keyword>
<keyword evidence="10" id="KW-0812">Transmembrane</keyword>